<dbReference type="InterPro" id="IPR011008">
    <property type="entry name" value="Dimeric_a/b-barrel"/>
</dbReference>
<dbReference type="Pfam" id="PF03992">
    <property type="entry name" value="ABM"/>
    <property type="match status" value="1"/>
</dbReference>
<dbReference type="AlphaFoldDB" id="A0A6P1T2F1"/>
<organism evidence="2 3">
    <name type="scientific">Algicella marina</name>
    <dbReference type="NCBI Taxonomy" id="2683284"/>
    <lineage>
        <taxon>Bacteria</taxon>
        <taxon>Pseudomonadati</taxon>
        <taxon>Pseudomonadota</taxon>
        <taxon>Alphaproteobacteria</taxon>
        <taxon>Rhodobacterales</taxon>
        <taxon>Paracoccaceae</taxon>
        <taxon>Algicella</taxon>
    </lineage>
</organism>
<dbReference type="Gene3D" id="3.30.70.100">
    <property type="match status" value="1"/>
</dbReference>
<evidence type="ECO:0000313" key="3">
    <source>
        <dbReference type="Proteomes" id="UP000464495"/>
    </source>
</evidence>
<dbReference type="GO" id="GO:0004497">
    <property type="term" value="F:monooxygenase activity"/>
    <property type="evidence" value="ECO:0007669"/>
    <property type="project" value="UniProtKB-KW"/>
</dbReference>
<keyword evidence="2" id="KW-0560">Oxidoreductase</keyword>
<reference evidence="2 3" key="1">
    <citation type="submission" date="2019-12" db="EMBL/GenBank/DDBJ databases">
        <title>Complete genome sequence of Algicella marina strain 9Alg 56(T) isolated from the red alga Tichocarpus crinitus.</title>
        <authorList>
            <person name="Kim S.-G."/>
            <person name="Nedashkovskaya O.I."/>
        </authorList>
    </citation>
    <scope>NUCLEOTIDE SEQUENCE [LARGE SCALE GENOMIC DNA]</scope>
    <source>
        <strain evidence="2 3">9Alg 56</strain>
    </source>
</reference>
<dbReference type="PROSITE" id="PS51725">
    <property type="entry name" value="ABM"/>
    <property type="match status" value="1"/>
</dbReference>
<feature type="domain" description="ABM" evidence="1">
    <location>
        <begin position="1"/>
        <end position="89"/>
    </location>
</feature>
<evidence type="ECO:0000313" key="2">
    <source>
        <dbReference type="EMBL" id="QHQ35833.1"/>
    </source>
</evidence>
<dbReference type="InterPro" id="IPR007138">
    <property type="entry name" value="ABM_dom"/>
</dbReference>
<dbReference type="KEGG" id="amaq:GO499_11950"/>
<dbReference type="RefSeq" id="WP_161862391.1">
    <property type="nucleotide sequence ID" value="NZ_CP046620.1"/>
</dbReference>
<protein>
    <submittedName>
        <fullName evidence="2">Antibiotic biosynthesis monooxygenase</fullName>
    </submittedName>
</protein>
<sequence>MFIAHVTFTTSAADRFTAIATLRAEAATVRAMSGCIAFTPFADGTTGIGILHEWQSAEAFAAYTTSPTFAETGRTLRPLMTAPPVSKRFDATLIEAVD</sequence>
<accession>A0A6P1T2F1</accession>
<name>A0A6P1T2F1_9RHOB</name>
<keyword evidence="3" id="KW-1185">Reference proteome</keyword>
<dbReference type="EMBL" id="CP046620">
    <property type="protein sequence ID" value="QHQ35833.1"/>
    <property type="molecule type" value="Genomic_DNA"/>
</dbReference>
<gene>
    <name evidence="2" type="ORF">GO499_11950</name>
</gene>
<dbReference type="Proteomes" id="UP000464495">
    <property type="component" value="Chromosome"/>
</dbReference>
<keyword evidence="2" id="KW-0503">Monooxygenase</keyword>
<proteinExistence type="predicted"/>
<evidence type="ECO:0000259" key="1">
    <source>
        <dbReference type="PROSITE" id="PS51725"/>
    </source>
</evidence>
<dbReference type="SUPFAM" id="SSF54909">
    <property type="entry name" value="Dimeric alpha+beta barrel"/>
    <property type="match status" value="1"/>
</dbReference>